<dbReference type="Pfam" id="PF01865">
    <property type="entry name" value="PhoU_div"/>
    <property type="match status" value="1"/>
</dbReference>
<dbReference type="KEGG" id="ppd:Ppro_3584"/>
<accession>A1AV05</accession>
<dbReference type="eggNOG" id="COG1392">
    <property type="taxonomic scope" value="Bacteria"/>
</dbReference>
<reference evidence="2 3" key="1">
    <citation type="submission" date="2006-10" db="EMBL/GenBank/DDBJ databases">
        <title>Complete sequence of chromosome of Pelobacter propionicus DSM 2379.</title>
        <authorList>
            <consortium name="US DOE Joint Genome Institute"/>
            <person name="Copeland A."/>
            <person name="Lucas S."/>
            <person name="Lapidus A."/>
            <person name="Barry K."/>
            <person name="Detter J.C."/>
            <person name="Glavina del Rio T."/>
            <person name="Hammon N."/>
            <person name="Israni S."/>
            <person name="Dalin E."/>
            <person name="Tice H."/>
            <person name="Pitluck S."/>
            <person name="Saunders E."/>
            <person name="Brettin T."/>
            <person name="Bruce D."/>
            <person name="Han C."/>
            <person name="Tapia R."/>
            <person name="Schmutz J."/>
            <person name="Larimer F."/>
            <person name="Land M."/>
            <person name="Hauser L."/>
            <person name="Kyrpides N."/>
            <person name="Kim E."/>
            <person name="Lovley D."/>
            <person name="Richardson P."/>
        </authorList>
    </citation>
    <scope>NUCLEOTIDE SEQUENCE [LARGE SCALE GENOMIC DNA]</scope>
    <source>
        <strain evidence="3">DSM 2379 / NBRC 103807 / OttBd1</strain>
    </source>
</reference>
<dbReference type="RefSeq" id="WP_011737389.1">
    <property type="nucleotide sequence ID" value="NC_008609.1"/>
</dbReference>
<dbReference type="OrthoDB" id="9797568at2"/>
<evidence type="ECO:0000313" key="3">
    <source>
        <dbReference type="Proteomes" id="UP000006732"/>
    </source>
</evidence>
<keyword evidence="3" id="KW-1185">Reference proteome</keyword>
<evidence type="ECO:0000256" key="1">
    <source>
        <dbReference type="ARBA" id="ARBA00008591"/>
    </source>
</evidence>
<name>A1AV05_PELPD</name>
<comment type="similarity">
    <text evidence="1">Belongs to the UPF0111 family.</text>
</comment>
<dbReference type="InterPro" id="IPR018445">
    <property type="entry name" value="Put_Phosphate_transp_reg"/>
</dbReference>
<dbReference type="HOGENOM" id="CLU_086031_0_1_7"/>
<evidence type="ECO:0000313" key="2">
    <source>
        <dbReference type="EMBL" id="ABL01176.1"/>
    </source>
</evidence>
<dbReference type="PANTHER" id="PTHR37298:SF1">
    <property type="entry name" value="UPF0111 PROTEIN YKAA"/>
    <property type="match status" value="1"/>
</dbReference>
<dbReference type="EMBL" id="CP000482">
    <property type="protein sequence ID" value="ABL01176.1"/>
    <property type="molecule type" value="Genomic_DNA"/>
</dbReference>
<gene>
    <name evidence="2" type="ordered locus">Ppro_3584</name>
</gene>
<dbReference type="InterPro" id="IPR038078">
    <property type="entry name" value="PhoU-like_sf"/>
</dbReference>
<dbReference type="SUPFAM" id="SSF109755">
    <property type="entry name" value="PhoU-like"/>
    <property type="match status" value="1"/>
</dbReference>
<organism evidence="2 3">
    <name type="scientific">Pelobacter propionicus (strain DSM 2379 / NBRC 103807 / OttBd1)</name>
    <dbReference type="NCBI Taxonomy" id="338966"/>
    <lineage>
        <taxon>Bacteria</taxon>
        <taxon>Pseudomonadati</taxon>
        <taxon>Thermodesulfobacteriota</taxon>
        <taxon>Desulfuromonadia</taxon>
        <taxon>Desulfuromonadales</taxon>
        <taxon>Desulfuromonadaceae</taxon>
        <taxon>Pelobacter</taxon>
    </lineage>
</organism>
<proteinExistence type="inferred from homology"/>
<dbReference type="PANTHER" id="PTHR37298">
    <property type="entry name" value="UPF0111 PROTEIN YKAA"/>
    <property type="match status" value="1"/>
</dbReference>
<dbReference type="STRING" id="338966.Ppro_3584"/>
<protein>
    <recommendedName>
        <fullName evidence="4">Phosphate transport regulator</fullName>
    </recommendedName>
</protein>
<dbReference type="AlphaFoldDB" id="A1AV05"/>
<evidence type="ECO:0008006" key="4">
    <source>
        <dbReference type="Google" id="ProtNLM"/>
    </source>
</evidence>
<dbReference type="Proteomes" id="UP000006732">
    <property type="component" value="Chromosome"/>
</dbReference>
<sequence>MFGLIPKDEKFFKLFKDMTENIIEGAKLLKDMLDNFENPAESQRNIKELEHKGDAITHSIIKKLNTTFVTPLDREDIYELASKLDDILDLIDVCAQRVIMYNVESIPPQAKSLGFIILQSCIVVDKAVAMLGKQSNEQLFALCVEINALENEADRVCREAISVLFDEEKDPFQLIKWKEIYETLEKATDKCEDAANILESVVVKNA</sequence>
<dbReference type="InterPro" id="IPR052912">
    <property type="entry name" value="UPF0111_domain"/>
</dbReference>
<dbReference type="Gene3D" id="1.20.58.220">
    <property type="entry name" value="Phosphate transport system protein phou homolog 2, domain 2"/>
    <property type="match status" value="1"/>
</dbReference>